<accession>A0A6A5WC12</accession>
<evidence type="ECO:0000313" key="3">
    <source>
        <dbReference type="Proteomes" id="UP000799779"/>
    </source>
</evidence>
<dbReference type="InterPro" id="IPR010730">
    <property type="entry name" value="HET"/>
</dbReference>
<sequence length="657" mass="74284">MPCPQHLTENQDLRQHSLPDTYLYDSTLSNHMIRLLQLGPGMGDDPIRCSLVEKSLDQEFIYNALSYTWGDPTRTRTISCEGQRLVITESLHAALWQFREDGRVTPLWVDAVCINQANTDEKSVQVGIMREIYQRAYLVIAWLGEATDTDAAGFTLLRDIHERFGPPSLGDELVVNFAQNDKLGLPELDHPDWAALFKILCKPYFFRVWIIQELIVGRACIFQCGSEVISRDILLAIGALGDKVRFLQDAEEANTPYDGVSEIAVRSPVRELWYLKSLLDTGKHLTILQLLVKTRAFKATQAHDKIFALVGLSSNVSTDIIDYKESIAKIQTMIAIISMRNRESWGANLLCYVDSGRHADNIPSWVPDWTGGGPVPKALCEGFQNDGLTQSLSKNWRVSPTNKLALHCRTFDTVKTVVQATPWMVPSPSLQDLEKLYSSLSAMEAWDDECWALVTALERYPTGQSIYDAYWRTLAFNTDCTGVEAPEELENVFAVWQSMRGDFIAFYDYVKEMQREAPADGHAEPSKNTNWGWGVRWVMKWATWNWRTLSKYVRIQQMMAKAKRQAKIATRFDPVFKRYCFGRKFCITVNGYMGWVASSTVPGDRICSFEGSCIPFVLREAGYGARCFSVVGDCYLHGLTPLSGNSQMSSLEPIVLV</sequence>
<reference evidence="2" key="1">
    <citation type="journal article" date="2020" name="Stud. Mycol.">
        <title>101 Dothideomycetes genomes: a test case for predicting lifestyles and emergence of pathogens.</title>
        <authorList>
            <person name="Haridas S."/>
            <person name="Albert R."/>
            <person name="Binder M."/>
            <person name="Bloem J."/>
            <person name="Labutti K."/>
            <person name="Salamov A."/>
            <person name="Andreopoulos B."/>
            <person name="Baker S."/>
            <person name="Barry K."/>
            <person name="Bills G."/>
            <person name="Bluhm B."/>
            <person name="Cannon C."/>
            <person name="Castanera R."/>
            <person name="Culley D."/>
            <person name="Daum C."/>
            <person name="Ezra D."/>
            <person name="Gonzalez J."/>
            <person name="Henrissat B."/>
            <person name="Kuo A."/>
            <person name="Liang C."/>
            <person name="Lipzen A."/>
            <person name="Lutzoni F."/>
            <person name="Magnuson J."/>
            <person name="Mondo S."/>
            <person name="Nolan M."/>
            <person name="Ohm R."/>
            <person name="Pangilinan J."/>
            <person name="Park H.-J."/>
            <person name="Ramirez L."/>
            <person name="Alfaro M."/>
            <person name="Sun H."/>
            <person name="Tritt A."/>
            <person name="Yoshinaga Y."/>
            <person name="Zwiers L.-H."/>
            <person name="Turgeon B."/>
            <person name="Goodwin S."/>
            <person name="Spatafora J."/>
            <person name="Crous P."/>
            <person name="Grigoriev I."/>
        </authorList>
    </citation>
    <scope>NUCLEOTIDE SEQUENCE</scope>
    <source>
        <strain evidence="2">CBS 123094</strain>
    </source>
</reference>
<dbReference type="EMBL" id="ML977597">
    <property type="protein sequence ID" value="KAF1999212.1"/>
    <property type="molecule type" value="Genomic_DNA"/>
</dbReference>
<proteinExistence type="predicted"/>
<dbReference type="PANTHER" id="PTHR24148:SF64">
    <property type="entry name" value="HETEROKARYON INCOMPATIBILITY DOMAIN-CONTAINING PROTEIN"/>
    <property type="match status" value="1"/>
</dbReference>
<evidence type="ECO:0000313" key="2">
    <source>
        <dbReference type="EMBL" id="KAF1999212.1"/>
    </source>
</evidence>
<feature type="domain" description="Heterokaryon incompatibility" evidence="1">
    <location>
        <begin position="62"/>
        <end position="213"/>
    </location>
</feature>
<protein>
    <submittedName>
        <fullName evidence="2">HET-domain-containing protein</fullName>
    </submittedName>
</protein>
<dbReference type="Pfam" id="PF06985">
    <property type="entry name" value="HET"/>
    <property type="match status" value="1"/>
</dbReference>
<dbReference type="PANTHER" id="PTHR24148">
    <property type="entry name" value="ANKYRIN REPEAT DOMAIN-CONTAINING PROTEIN 39 HOMOLOG-RELATED"/>
    <property type="match status" value="1"/>
</dbReference>
<dbReference type="Proteomes" id="UP000799779">
    <property type="component" value="Unassembled WGS sequence"/>
</dbReference>
<dbReference type="InterPro" id="IPR052895">
    <property type="entry name" value="HetReg/Transcr_Mod"/>
</dbReference>
<keyword evidence="3" id="KW-1185">Reference proteome</keyword>
<dbReference type="OrthoDB" id="2157530at2759"/>
<gene>
    <name evidence="2" type="ORF">P154DRAFT_577149</name>
</gene>
<dbReference type="AlphaFoldDB" id="A0A6A5WC12"/>
<name>A0A6A5WC12_9PLEO</name>
<dbReference type="Pfam" id="PF26639">
    <property type="entry name" value="Het-6_barrel"/>
    <property type="match status" value="1"/>
</dbReference>
<organism evidence="2 3">
    <name type="scientific">Amniculicola lignicola CBS 123094</name>
    <dbReference type="NCBI Taxonomy" id="1392246"/>
    <lineage>
        <taxon>Eukaryota</taxon>
        <taxon>Fungi</taxon>
        <taxon>Dikarya</taxon>
        <taxon>Ascomycota</taxon>
        <taxon>Pezizomycotina</taxon>
        <taxon>Dothideomycetes</taxon>
        <taxon>Pleosporomycetidae</taxon>
        <taxon>Pleosporales</taxon>
        <taxon>Amniculicolaceae</taxon>
        <taxon>Amniculicola</taxon>
    </lineage>
</organism>
<evidence type="ECO:0000259" key="1">
    <source>
        <dbReference type="Pfam" id="PF06985"/>
    </source>
</evidence>